<sequence length="309" mass="34155">MVATNRIVLTDGACLLDNIEVEGRWFHQYTVSTFRDVSEQSSSGQTFSSRRKLVAFSITLTRTRAGCVSERSVKVSTKFGGVRHDKRLVGQAGVDQTLFDGFHTAIHHVGRSDRVCACFGIVDGHGSQSADRESCVDGAVLVQDTTVAVRRELAKTNIAHNVQFREGCSEGLDCHDHRAVWIVCGSSNRILDTFFQRDTKQNDCLETFFHQTTNTYGSLDLDTIFGTISSHGISDRPLARISFVSLAASDATRLEILIGVYRLMNLFSVSMEWIKARPRKIAVAGSKEPRNRLGYGSKESICPRALISS</sequence>
<dbReference type="Proteomes" id="UP000769157">
    <property type="component" value="Unassembled WGS sequence"/>
</dbReference>
<dbReference type="RefSeq" id="XP_046062758.1">
    <property type="nucleotide sequence ID" value="XM_046202932.1"/>
</dbReference>
<protein>
    <recommendedName>
        <fullName evidence="3">PPM-type phosphatase domain-containing protein</fullName>
    </recommendedName>
</protein>
<dbReference type="GeneID" id="70234065"/>
<organism evidence="1 2">
    <name type="scientific">Ogataea philodendri</name>
    <dbReference type="NCBI Taxonomy" id="1378263"/>
    <lineage>
        <taxon>Eukaryota</taxon>
        <taxon>Fungi</taxon>
        <taxon>Dikarya</taxon>
        <taxon>Ascomycota</taxon>
        <taxon>Saccharomycotina</taxon>
        <taxon>Pichiomycetes</taxon>
        <taxon>Pichiales</taxon>
        <taxon>Pichiaceae</taxon>
        <taxon>Ogataea</taxon>
    </lineage>
</organism>
<evidence type="ECO:0008006" key="3">
    <source>
        <dbReference type="Google" id="ProtNLM"/>
    </source>
</evidence>
<reference evidence="1" key="1">
    <citation type="journal article" date="2021" name="Open Biol.">
        <title>Shared evolutionary footprints suggest mitochondrial oxidative damage underlies multiple complex I losses in fungi.</title>
        <authorList>
            <person name="Schikora-Tamarit M.A."/>
            <person name="Marcet-Houben M."/>
            <person name="Nosek J."/>
            <person name="Gabaldon T."/>
        </authorList>
    </citation>
    <scope>NUCLEOTIDE SEQUENCE</scope>
    <source>
        <strain evidence="1">CBS6075</strain>
    </source>
</reference>
<evidence type="ECO:0000313" key="2">
    <source>
        <dbReference type="Proteomes" id="UP000769157"/>
    </source>
</evidence>
<name>A0A9P8T7D2_9ASCO</name>
<proteinExistence type="predicted"/>
<accession>A0A9P8T7D2</accession>
<dbReference type="AlphaFoldDB" id="A0A9P8T7D2"/>
<keyword evidence="2" id="KW-1185">Reference proteome</keyword>
<evidence type="ECO:0000313" key="1">
    <source>
        <dbReference type="EMBL" id="KAH3668344.1"/>
    </source>
</evidence>
<dbReference type="EMBL" id="JAEUBE010000158">
    <property type="protein sequence ID" value="KAH3668344.1"/>
    <property type="molecule type" value="Genomic_DNA"/>
</dbReference>
<reference evidence="1" key="2">
    <citation type="submission" date="2021-01" db="EMBL/GenBank/DDBJ databases">
        <authorList>
            <person name="Schikora-Tamarit M.A."/>
        </authorList>
    </citation>
    <scope>NUCLEOTIDE SEQUENCE</scope>
    <source>
        <strain evidence="1">CBS6075</strain>
    </source>
</reference>
<gene>
    <name evidence="1" type="ORF">OGAPHI_002098</name>
</gene>
<comment type="caution">
    <text evidence="1">The sequence shown here is derived from an EMBL/GenBank/DDBJ whole genome shotgun (WGS) entry which is preliminary data.</text>
</comment>